<dbReference type="Gramene" id="Pp3c15_20410V3.1">
    <property type="protein sequence ID" value="PAC:32927184.CDS.1"/>
    <property type="gene ID" value="Pp3c15_20410"/>
</dbReference>
<sequence length="57" mass="6363">MREQVVVPCLLSIKSNQSAFATWLDKLNSKLLSRRITSINKVGQGIFCLLTLDLEVA</sequence>
<gene>
    <name evidence="1" type="ORF">PHYPA_019987</name>
</gene>
<dbReference type="AlphaFoldDB" id="A0A2K1JDW0"/>
<dbReference type="EMBL" id="ABEU02000015">
    <property type="protein sequence ID" value="PNR39708.1"/>
    <property type="molecule type" value="Genomic_DNA"/>
</dbReference>
<organism evidence="1">
    <name type="scientific">Physcomitrium patens</name>
    <name type="common">Spreading-leaved earth moss</name>
    <name type="synonym">Physcomitrella patens</name>
    <dbReference type="NCBI Taxonomy" id="3218"/>
    <lineage>
        <taxon>Eukaryota</taxon>
        <taxon>Viridiplantae</taxon>
        <taxon>Streptophyta</taxon>
        <taxon>Embryophyta</taxon>
        <taxon>Bryophyta</taxon>
        <taxon>Bryophytina</taxon>
        <taxon>Bryopsida</taxon>
        <taxon>Funariidae</taxon>
        <taxon>Funariales</taxon>
        <taxon>Funariaceae</taxon>
        <taxon>Physcomitrium</taxon>
    </lineage>
</organism>
<reference evidence="1 3" key="1">
    <citation type="journal article" date="2008" name="Science">
        <title>The Physcomitrella genome reveals evolutionary insights into the conquest of land by plants.</title>
        <authorList>
            <person name="Rensing S."/>
            <person name="Lang D."/>
            <person name="Zimmer A."/>
            <person name="Terry A."/>
            <person name="Salamov A."/>
            <person name="Shapiro H."/>
            <person name="Nishiyama T."/>
            <person name="Perroud P.-F."/>
            <person name="Lindquist E."/>
            <person name="Kamisugi Y."/>
            <person name="Tanahashi T."/>
            <person name="Sakakibara K."/>
            <person name="Fujita T."/>
            <person name="Oishi K."/>
            <person name="Shin-I T."/>
            <person name="Kuroki Y."/>
            <person name="Toyoda A."/>
            <person name="Suzuki Y."/>
            <person name="Hashimoto A."/>
            <person name="Yamaguchi K."/>
            <person name="Sugano A."/>
            <person name="Kohara Y."/>
            <person name="Fujiyama A."/>
            <person name="Anterola A."/>
            <person name="Aoki S."/>
            <person name="Ashton N."/>
            <person name="Barbazuk W.B."/>
            <person name="Barker E."/>
            <person name="Bennetzen J."/>
            <person name="Bezanilla M."/>
            <person name="Blankenship R."/>
            <person name="Cho S.H."/>
            <person name="Dutcher S."/>
            <person name="Estelle M."/>
            <person name="Fawcett J.A."/>
            <person name="Gundlach H."/>
            <person name="Hanada K."/>
            <person name="Heyl A."/>
            <person name="Hicks K.A."/>
            <person name="Hugh J."/>
            <person name="Lohr M."/>
            <person name="Mayer K."/>
            <person name="Melkozernov A."/>
            <person name="Murata T."/>
            <person name="Nelson D."/>
            <person name="Pils B."/>
            <person name="Prigge M."/>
            <person name="Reiss B."/>
            <person name="Renner T."/>
            <person name="Rombauts S."/>
            <person name="Rushton P."/>
            <person name="Sanderfoot A."/>
            <person name="Schween G."/>
            <person name="Shiu S.-H."/>
            <person name="Stueber K."/>
            <person name="Theodoulou F.L."/>
            <person name="Tu H."/>
            <person name="Van de Peer Y."/>
            <person name="Verrier P.J."/>
            <person name="Waters E."/>
            <person name="Wood A."/>
            <person name="Yang L."/>
            <person name="Cove D."/>
            <person name="Cuming A."/>
            <person name="Hasebe M."/>
            <person name="Lucas S."/>
            <person name="Mishler D.B."/>
            <person name="Reski R."/>
            <person name="Grigoriev I."/>
            <person name="Quatrano R.S."/>
            <person name="Boore J.L."/>
        </authorList>
    </citation>
    <scope>NUCLEOTIDE SEQUENCE [LARGE SCALE GENOMIC DNA]</scope>
    <source>
        <strain evidence="2 3">cv. Gransden 2004</strain>
    </source>
</reference>
<dbReference type="Proteomes" id="UP000006727">
    <property type="component" value="Chromosome 15"/>
</dbReference>
<keyword evidence="3" id="KW-1185">Reference proteome</keyword>
<proteinExistence type="predicted"/>
<reference evidence="2" key="3">
    <citation type="submission" date="2020-12" db="UniProtKB">
        <authorList>
            <consortium name="EnsemblPlants"/>
        </authorList>
    </citation>
    <scope>IDENTIFICATION</scope>
</reference>
<evidence type="ECO:0000313" key="1">
    <source>
        <dbReference type="EMBL" id="PNR39708.1"/>
    </source>
</evidence>
<evidence type="ECO:0000313" key="3">
    <source>
        <dbReference type="Proteomes" id="UP000006727"/>
    </source>
</evidence>
<reference evidence="1 3" key="2">
    <citation type="journal article" date="2018" name="Plant J.">
        <title>The Physcomitrella patens chromosome-scale assembly reveals moss genome structure and evolution.</title>
        <authorList>
            <person name="Lang D."/>
            <person name="Ullrich K.K."/>
            <person name="Murat F."/>
            <person name="Fuchs J."/>
            <person name="Jenkins J."/>
            <person name="Haas F.B."/>
            <person name="Piednoel M."/>
            <person name="Gundlach H."/>
            <person name="Van Bel M."/>
            <person name="Meyberg R."/>
            <person name="Vives C."/>
            <person name="Morata J."/>
            <person name="Symeonidi A."/>
            <person name="Hiss M."/>
            <person name="Muchero W."/>
            <person name="Kamisugi Y."/>
            <person name="Saleh O."/>
            <person name="Blanc G."/>
            <person name="Decker E.L."/>
            <person name="van Gessel N."/>
            <person name="Grimwood J."/>
            <person name="Hayes R.D."/>
            <person name="Graham S.W."/>
            <person name="Gunter L.E."/>
            <person name="McDaniel S.F."/>
            <person name="Hoernstein S.N.W."/>
            <person name="Larsson A."/>
            <person name="Li F.W."/>
            <person name="Perroud P.F."/>
            <person name="Phillips J."/>
            <person name="Ranjan P."/>
            <person name="Rokshar D.S."/>
            <person name="Rothfels C.J."/>
            <person name="Schneider L."/>
            <person name="Shu S."/>
            <person name="Stevenson D.W."/>
            <person name="Thummler F."/>
            <person name="Tillich M."/>
            <person name="Villarreal Aguilar J.C."/>
            <person name="Widiez T."/>
            <person name="Wong G.K."/>
            <person name="Wymore A."/>
            <person name="Zhang Y."/>
            <person name="Zimmer A.D."/>
            <person name="Quatrano R.S."/>
            <person name="Mayer K.F.X."/>
            <person name="Goodstein D."/>
            <person name="Casacuberta J.M."/>
            <person name="Vandepoele K."/>
            <person name="Reski R."/>
            <person name="Cuming A.C."/>
            <person name="Tuskan G.A."/>
            <person name="Maumus F."/>
            <person name="Salse J."/>
            <person name="Schmutz J."/>
            <person name="Rensing S.A."/>
        </authorList>
    </citation>
    <scope>NUCLEOTIDE SEQUENCE [LARGE SCALE GENOMIC DNA]</scope>
    <source>
        <strain evidence="2 3">cv. Gransden 2004</strain>
    </source>
</reference>
<dbReference type="InParanoid" id="A0A2K1JDW0"/>
<dbReference type="EnsemblPlants" id="Pp3c15_20410V3.1">
    <property type="protein sequence ID" value="PAC:32927184.CDS.1"/>
    <property type="gene ID" value="Pp3c15_20410"/>
</dbReference>
<evidence type="ECO:0000313" key="2">
    <source>
        <dbReference type="EnsemblPlants" id="PAC:32927184.CDS.1"/>
    </source>
</evidence>
<protein>
    <submittedName>
        <fullName evidence="1 2">Uncharacterized protein</fullName>
    </submittedName>
</protein>
<accession>A0A2K1JDW0</accession>
<name>A0A2K1JDW0_PHYPA</name>